<dbReference type="Pfam" id="PF07525">
    <property type="entry name" value="SOCS_box"/>
    <property type="match status" value="1"/>
</dbReference>
<dbReference type="PANTHER" id="PTHR24201:SF15">
    <property type="entry name" value="ANKYRIN REPEAT DOMAIN-CONTAINING PROTEIN 66"/>
    <property type="match status" value="1"/>
</dbReference>
<dbReference type="PROSITE" id="PS50297">
    <property type="entry name" value="ANK_REP_REGION"/>
    <property type="match status" value="2"/>
</dbReference>
<proteinExistence type="predicted"/>
<organism evidence="3 4">
    <name type="scientific">Owenia fusiformis</name>
    <name type="common">Polychaete worm</name>
    <dbReference type="NCBI Taxonomy" id="6347"/>
    <lineage>
        <taxon>Eukaryota</taxon>
        <taxon>Metazoa</taxon>
        <taxon>Spiralia</taxon>
        <taxon>Lophotrochozoa</taxon>
        <taxon>Annelida</taxon>
        <taxon>Polychaeta</taxon>
        <taxon>Sedentaria</taxon>
        <taxon>Canalipalpata</taxon>
        <taxon>Sabellida</taxon>
        <taxon>Oweniida</taxon>
        <taxon>Oweniidae</taxon>
        <taxon>Owenia</taxon>
    </lineage>
</organism>
<dbReference type="AlphaFoldDB" id="A0A8J1UGP0"/>
<dbReference type="SUPFAM" id="SSF48403">
    <property type="entry name" value="Ankyrin repeat"/>
    <property type="match status" value="1"/>
</dbReference>
<dbReference type="Proteomes" id="UP000749559">
    <property type="component" value="Unassembled WGS sequence"/>
</dbReference>
<name>A0A8J1UGP0_OWEFU</name>
<dbReference type="PANTHER" id="PTHR24201">
    <property type="entry name" value="ANK_REP_REGION DOMAIN-CONTAINING PROTEIN"/>
    <property type="match status" value="1"/>
</dbReference>
<dbReference type="SMART" id="SM00969">
    <property type="entry name" value="SOCS_box"/>
    <property type="match status" value="1"/>
</dbReference>
<dbReference type="InterPro" id="IPR036036">
    <property type="entry name" value="SOCS_box-like_dom_sf"/>
</dbReference>
<sequence>MYEYKATIMCDVQFDCCKVVTTAACNGHKKCLENLLKAGRTPDIADRDGWTPLAWASHNGNQDCVDILLKHGANVNLQDQDGWSPLLKAASEGNLNIVKTLLQNGVCLHRKNCPCSGNYENLLNIFEMGVTIFCDATLVKMLVICGCDIHVIDKWIRRGKILPKLLQVNQNLLEQLCEVRCFPRSLSHIARQAIIQNMRFPLRASIIELPLPSALKSYLMFPELDSLDISPKLTFAETLSLI</sequence>
<dbReference type="SMART" id="SM00248">
    <property type="entry name" value="ANK"/>
    <property type="match status" value="3"/>
</dbReference>
<protein>
    <submittedName>
        <fullName evidence="3">Uncharacterized protein</fullName>
    </submittedName>
</protein>
<dbReference type="EMBL" id="CAIIXF020000007">
    <property type="protein sequence ID" value="CAH1788727.1"/>
    <property type="molecule type" value="Genomic_DNA"/>
</dbReference>
<dbReference type="GO" id="GO:0035556">
    <property type="term" value="P:intracellular signal transduction"/>
    <property type="evidence" value="ECO:0007669"/>
    <property type="project" value="InterPro"/>
</dbReference>
<comment type="caution">
    <text evidence="3">The sequence shown here is derived from an EMBL/GenBank/DDBJ whole genome shotgun (WGS) entry which is preliminary data.</text>
</comment>
<dbReference type="Pfam" id="PF12796">
    <property type="entry name" value="Ank_2"/>
    <property type="match status" value="1"/>
</dbReference>
<keyword evidence="4" id="KW-1185">Reference proteome</keyword>
<evidence type="ECO:0000256" key="2">
    <source>
        <dbReference type="ARBA" id="ARBA00023043"/>
    </source>
</evidence>
<reference evidence="3" key="1">
    <citation type="submission" date="2022-03" db="EMBL/GenBank/DDBJ databases">
        <authorList>
            <person name="Martin C."/>
        </authorList>
    </citation>
    <scope>NUCLEOTIDE SEQUENCE</scope>
</reference>
<gene>
    <name evidence="3" type="ORF">OFUS_LOCUS14204</name>
</gene>
<dbReference type="InterPro" id="IPR036770">
    <property type="entry name" value="Ankyrin_rpt-contain_sf"/>
</dbReference>
<evidence type="ECO:0000256" key="1">
    <source>
        <dbReference type="ARBA" id="ARBA00022737"/>
    </source>
</evidence>
<evidence type="ECO:0000313" key="4">
    <source>
        <dbReference type="Proteomes" id="UP000749559"/>
    </source>
</evidence>
<dbReference type="PROSITE" id="PS50088">
    <property type="entry name" value="ANK_REPEAT"/>
    <property type="match status" value="2"/>
</dbReference>
<dbReference type="OrthoDB" id="19014at2759"/>
<dbReference type="InterPro" id="IPR002110">
    <property type="entry name" value="Ankyrin_rpt"/>
</dbReference>
<keyword evidence="1" id="KW-0677">Repeat</keyword>
<dbReference type="InterPro" id="IPR050776">
    <property type="entry name" value="Ank_Repeat/CDKN_Inhibitor"/>
</dbReference>
<dbReference type="SUPFAM" id="SSF158235">
    <property type="entry name" value="SOCS box-like"/>
    <property type="match status" value="1"/>
</dbReference>
<dbReference type="InterPro" id="IPR001496">
    <property type="entry name" value="SOCS_box"/>
</dbReference>
<dbReference type="PROSITE" id="PS50225">
    <property type="entry name" value="SOCS"/>
    <property type="match status" value="1"/>
</dbReference>
<dbReference type="CDD" id="cd03587">
    <property type="entry name" value="SOCS"/>
    <property type="match status" value="1"/>
</dbReference>
<dbReference type="Gene3D" id="1.25.40.20">
    <property type="entry name" value="Ankyrin repeat-containing domain"/>
    <property type="match status" value="1"/>
</dbReference>
<accession>A0A8J1UGP0</accession>
<evidence type="ECO:0000313" key="3">
    <source>
        <dbReference type="EMBL" id="CAH1788727.1"/>
    </source>
</evidence>
<keyword evidence="2" id="KW-0040">ANK repeat</keyword>